<proteinExistence type="predicted"/>
<organism evidence="1 2">
    <name type="scientific">Chthoniobacter flavus Ellin428</name>
    <dbReference type="NCBI Taxonomy" id="497964"/>
    <lineage>
        <taxon>Bacteria</taxon>
        <taxon>Pseudomonadati</taxon>
        <taxon>Verrucomicrobiota</taxon>
        <taxon>Spartobacteria</taxon>
        <taxon>Chthoniobacterales</taxon>
        <taxon>Chthoniobacteraceae</taxon>
        <taxon>Chthoniobacter</taxon>
    </lineage>
</organism>
<protein>
    <submittedName>
        <fullName evidence="1">Uncharacterized protein</fullName>
    </submittedName>
</protein>
<reference evidence="1 2" key="1">
    <citation type="journal article" date="2011" name="J. Bacteriol.">
        <title>Genome sequence of Chthoniobacter flavus Ellin428, an aerobic heterotrophic soil bacterium.</title>
        <authorList>
            <person name="Kant R."/>
            <person name="van Passel M.W."/>
            <person name="Palva A."/>
            <person name="Lucas S."/>
            <person name="Lapidus A."/>
            <person name="Glavina Del Rio T."/>
            <person name="Dalin E."/>
            <person name="Tice H."/>
            <person name="Bruce D."/>
            <person name="Goodwin L."/>
            <person name="Pitluck S."/>
            <person name="Larimer F.W."/>
            <person name="Land M.L."/>
            <person name="Hauser L."/>
            <person name="Sangwan P."/>
            <person name="de Vos W.M."/>
            <person name="Janssen P.H."/>
            <person name="Smidt H."/>
        </authorList>
    </citation>
    <scope>NUCLEOTIDE SEQUENCE [LARGE SCALE GENOMIC DNA]</scope>
    <source>
        <strain evidence="1 2">Ellin428</strain>
    </source>
</reference>
<accession>B4D438</accession>
<keyword evidence="2" id="KW-1185">Reference proteome</keyword>
<dbReference type="EMBL" id="ABVL01000010">
    <property type="protein sequence ID" value="EDY19018.1"/>
    <property type="molecule type" value="Genomic_DNA"/>
</dbReference>
<dbReference type="Proteomes" id="UP000005824">
    <property type="component" value="Unassembled WGS sequence"/>
</dbReference>
<dbReference type="STRING" id="497964.CfE428DRAFT_3676"/>
<comment type="caution">
    <text evidence="1">The sequence shown here is derived from an EMBL/GenBank/DDBJ whole genome shotgun (WGS) entry which is preliminary data.</text>
</comment>
<evidence type="ECO:0000313" key="2">
    <source>
        <dbReference type="Proteomes" id="UP000005824"/>
    </source>
</evidence>
<evidence type="ECO:0000313" key="1">
    <source>
        <dbReference type="EMBL" id="EDY19018.1"/>
    </source>
</evidence>
<gene>
    <name evidence="1" type="ORF">CfE428DRAFT_3676</name>
</gene>
<dbReference type="InParanoid" id="B4D438"/>
<sequence length="35" mass="4133">MKLENPHERILPLFLILAQLPHTTRLYAPPYYVSP</sequence>
<name>B4D438_9BACT</name>
<dbReference type="AlphaFoldDB" id="B4D438"/>